<feature type="region of interest" description="Jag_N domain" evidence="6">
    <location>
        <begin position="6"/>
        <end position="56"/>
    </location>
</feature>
<comment type="subunit">
    <text evidence="6">Forms a complex with KhpA.</text>
</comment>
<dbReference type="HAMAP" id="MF_00867">
    <property type="entry name" value="KhpB"/>
    <property type="match status" value="1"/>
</dbReference>
<evidence type="ECO:0000256" key="3">
    <source>
        <dbReference type="ARBA" id="ARBA00022960"/>
    </source>
</evidence>
<dbReference type="Pfam" id="PF13083">
    <property type="entry name" value="KH_KhpA-B"/>
    <property type="match status" value="1"/>
</dbReference>
<dbReference type="InterPro" id="IPR034079">
    <property type="entry name" value="R3H_KhpB"/>
</dbReference>
<keyword evidence="1 6" id="KW-0963">Cytoplasm</keyword>
<evidence type="ECO:0000256" key="6">
    <source>
        <dbReference type="HAMAP-Rule" id="MF_00867"/>
    </source>
</evidence>
<dbReference type="SUPFAM" id="SSF82708">
    <property type="entry name" value="R3H domain"/>
    <property type="match status" value="1"/>
</dbReference>
<reference evidence="9" key="1">
    <citation type="submission" date="2020-10" db="EMBL/GenBank/DDBJ databases">
        <authorList>
            <person name="Gilroy R."/>
        </authorList>
    </citation>
    <scope>NUCLEOTIDE SEQUENCE</scope>
    <source>
        <strain evidence="9">ChiSjej1B19-3389</strain>
    </source>
</reference>
<dbReference type="CDD" id="cd02644">
    <property type="entry name" value="R3H_jag"/>
    <property type="match status" value="1"/>
</dbReference>
<comment type="similarity">
    <text evidence="6">Belongs to the KhpB RNA-binding protein family.</text>
</comment>
<accession>A0A9D1CV20</accession>
<protein>
    <recommendedName>
        <fullName evidence="6">RNA-binding protein KhpB</fullName>
    </recommendedName>
    <alternativeName>
        <fullName evidence="6">RNA-binding protein EloR</fullName>
    </alternativeName>
</protein>
<dbReference type="GO" id="GO:0008360">
    <property type="term" value="P:regulation of cell shape"/>
    <property type="evidence" value="ECO:0007669"/>
    <property type="project" value="UniProtKB-KW"/>
</dbReference>
<dbReference type="InterPro" id="IPR015946">
    <property type="entry name" value="KH_dom-like_a/b"/>
</dbReference>
<evidence type="ECO:0000259" key="8">
    <source>
        <dbReference type="PROSITE" id="PS51061"/>
    </source>
</evidence>
<sequence>MLREAIGTGETIVEAQEDACRQLGIETHEANFDVLQMPEKKKFGIFGGSPAKVRAFLEVSPAQSAANYLKSVLSRMGFNDVTMEIQEIEGGAKINLSSEDINFIIGKRGETLDALQYLAGLVANHIDNTYYRITLDMGNYRKKREKTLEILGRRMAYKALKIGKNVPMEPMNPYERRIIHTAVQKVNGVISWSEGENIDRHVVIGLDPNAKTYRRRNSGYNKSRSTQKKHYNDGYNRNGNRNGYTAGHGQNNQVQKRAPINDGGNFSLYGKIEMKKEKESI</sequence>
<dbReference type="InterPro" id="IPR038247">
    <property type="entry name" value="Jag_N_dom_sf"/>
</dbReference>
<dbReference type="GO" id="GO:0003723">
    <property type="term" value="F:RNA binding"/>
    <property type="evidence" value="ECO:0007669"/>
    <property type="project" value="UniProtKB-UniRule"/>
</dbReference>
<dbReference type="Gene3D" id="3.30.300.20">
    <property type="match status" value="1"/>
</dbReference>
<dbReference type="GO" id="GO:0005737">
    <property type="term" value="C:cytoplasm"/>
    <property type="evidence" value="ECO:0007669"/>
    <property type="project" value="UniProtKB-SubCell"/>
</dbReference>
<dbReference type="EMBL" id="DVFW01000045">
    <property type="protein sequence ID" value="HIQ81306.1"/>
    <property type="molecule type" value="Genomic_DNA"/>
</dbReference>
<evidence type="ECO:0000256" key="7">
    <source>
        <dbReference type="SAM" id="MobiDB-lite"/>
    </source>
</evidence>
<feature type="region of interest" description="Disordered" evidence="7">
    <location>
        <begin position="214"/>
        <end position="262"/>
    </location>
</feature>
<dbReference type="Pfam" id="PF01424">
    <property type="entry name" value="R3H"/>
    <property type="match status" value="1"/>
</dbReference>
<dbReference type="SMART" id="SM01245">
    <property type="entry name" value="Jag_N"/>
    <property type="match status" value="1"/>
</dbReference>
<dbReference type="InterPro" id="IPR032782">
    <property type="entry name" value="KhpB_N"/>
</dbReference>
<name>A0A9D1CV20_9FIRM</name>
<dbReference type="SMART" id="SM00393">
    <property type="entry name" value="R3H"/>
    <property type="match status" value="1"/>
</dbReference>
<proteinExistence type="inferred from homology"/>
<dbReference type="GO" id="GO:0071555">
    <property type="term" value="P:cell wall organization"/>
    <property type="evidence" value="ECO:0007669"/>
    <property type="project" value="UniProtKB-KW"/>
</dbReference>
<dbReference type="GO" id="GO:0009252">
    <property type="term" value="P:peptidoglycan biosynthetic process"/>
    <property type="evidence" value="ECO:0007669"/>
    <property type="project" value="UniProtKB-UniRule"/>
</dbReference>
<dbReference type="CDD" id="cd02414">
    <property type="entry name" value="KH-II_Jag"/>
    <property type="match status" value="1"/>
</dbReference>
<evidence type="ECO:0000256" key="4">
    <source>
        <dbReference type="ARBA" id="ARBA00023186"/>
    </source>
</evidence>
<dbReference type="Proteomes" id="UP000886787">
    <property type="component" value="Unassembled WGS sequence"/>
</dbReference>
<feature type="compositionally biased region" description="Low complexity" evidence="7">
    <location>
        <begin position="233"/>
        <end position="244"/>
    </location>
</feature>
<dbReference type="Gene3D" id="3.30.1370.50">
    <property type="entry name" value="R3H-like domain"/>
    <property type="match status" value="1"/>
</dbReference>
<comment type="function">
    <text evidence="6">A probable RNA chaperone. Forms a complex with KhpA which binds to cellular RNA and controls its expression. Plays a role in peptidoglycan (PG) homeostasis and cell length regulation.</text>
</comment>
<reference evidence="9" key="2">
    <citation type="journal article" date="2021" name="PeerJ">
        <title>Extensive microbial diversity within the chicken gut microbiome revealed by metagenomics and culture.</title>
        <authorList>
            <person name="Gilroy R."/>
            <person name="Ravi A."/>
            <person name="Getino M."/>
            <person name="Pursley I."/>
            <person name="Horton D.L."/>
            <person name="Alikhan N.F."/>
            <person name="Baker D."/>
            <person name="Gharbi K."/>
            <person name="Hall N."/>
            <person name="Watson M."/>
            <person name="Adriaenssens E.M."/>
            <person name="Foster-Nyarko E."/>
            <person name="Jarju S."/>
            <person name="Secka A."/>
            <person name="Antonio M."/>
            <person name="Oren A."/>
            <person name="Chaudhuri R.R."/>
            <person name="La Ragione R."/>
            <person name="Hildebrand F."/>
            <person name="Pallen M.J."/>
        </authorList>
    </citation>
    <scope>NUCLEOTIDE SEQUENCE</scope>
    <source>
        <strain evidence="9">ChiSjej1B19-3389</strain>
    </source>
</reference>
<evidence type="ECO:0000256" key="5">
    <source>
        <dbReference type="ARBA" id="ARBA00023316"/>
    </source>
</evidence>
<comment type="domain">
    <text evidence="6">Has an N-terminal Jag-N domain and 2 RNA-binding domains (KH and R3H).</text>
</comment>
<dbReference type="NCBIfam" id="NF041568">
    <property type="entry name" value="Jag_EloR"/>
    <property type="match status" value="1"/>
</dbReference>
<comment type="subcellular location">
    <subcellularLocation>
        <location evidence="6">Cytoplasm</location>
    </subcellularLocation>
</comment>
<keyword evidence="2 6" id="KW-0694">RNA-binding</keyword>
<gene>
    <name evidence="6" type="primary">khpB</name>
    <name evidence="6" type="synonym">eloR</name>
    <name evidence="9" type="ORF">IAD32_08525</name>
</gene>
<dbReference type="PANTHER" id="PTHR35800:SF1">
    <property type="entry name" value="RNA-BINDING PROTEIN KHPB"/>
    <property type="match status" value="1"/>
</dbReference>
<dbReference type="InterPro" id="IPR001374">
    <property type="entry name" value="R3H_dom"/>
</dbReference>
<evidence type="ECO:0000256" key="2">
    <source>
        <dbReference type="ARBA" id="ARBA00022884"/>
    </source>
</evidence>
<comment type="caution">
    <text evidence="9">The sequence shown here is derived from an EMBL/GenBank/DDBJ whole genome shotgun (WGS) entry which is preliminary data.</text>
</comment>
<dbReference type="InterPro" id="IPR036867">
    <property type="entry name" value="R3H_dom_sf"/>
</dbReference>
<dbReference type="PROSITE" id="PS51061">
    <property type="entry name" value="R3H"/>
    <property type="match status" value="1"/>
</dbReference>
<dbReference type="Pfam" id="PF14804">
    <property type="entry name" value="Jag_N"/>
    <property type="match status" value="1"/>
</dbReference>
<evidence type="ECO:0000256" key="1">
    <source>
        <dbReference type="ARBA" id="ARBA00022490"/>
    </source>
</evidence>
<dbReference type="AlphaFoldDB" id="A0A9D1CV20"/>
<feature type="domain" description="R3H" evidence="8">
    <location>
        <begin position="142"/>
        <end position="208"/>
    </location>
</feature>
<evidence type="ECO:0000313" key="9">
    <source>
        <dbReference type="EMBL" id="HIQ81306.1"/>
    </source>
</evidence>
<dbReference type="InterPro" id="IPR038008">
    <property type="entry name" value="Jag_KH"/>
</dbReference>
<dbReference type="Gene3D" id="3.30.30.80">
    <property type="entry name" value="probable RNA-binding protein from clostridium symbiosum atcc 14940"/>
    <property type="match status" value="1"/>
</dbReference>
<evidence type="ECO:0000313" key="10">
    <source>
        <dbReference type="Proteomes" id="UP000886787"/>
    </source>
</evidence>
<dbReference type="InterPro" id="IPR039247">
    <property type="entry name" value="KhpB"/>
</dbReference>
<dbReference type="PANTHER" id="PTHR35800">
    <property type="entry name" value="PROTEIN JAG"/>
    <property type="match status" value="1"/>
</dbReference>
<keyword evidence="4 6" id="KW-0143">Chaperone</keyword>
<keyword evidence="3 6" id="KW-0133">Cell shape</keyword>
<keyword evidence="5 6" id="KW-0961">Cell wall biogenesis/degradation</keyword>
<organism evidence="9 10">
    <name type="scientific">Candidatus Scatavimonas merdigallinarum</name>
    <dbReference type="NCBI Taxonomy" id="2840914"/>
    <lineage>
        <taxon>Bacteria</taxon>
        <taxon>Bacillati</taxon>
        <taxon>Bacillota</taxon>
        <taxon>Clostridia</taxon>
        <taxon>Eubacteriales</taxon>
        <taxon>Oscillospiraceae</taxon>
        <taxon>Oscillospiraceae incertae sedis</taxon>
        <taxon>Candidatus Scatavimonas</taxon>
    </lineage>
</organism>